<evidence type="ECO:0000313" key="6">
    <source>
        <dbReference type="EMBL" id="GAA0746136.1"/>
    </source>
</evidence>
<dbReference type="PROSITE" id="PS50861">
    <property type="entry name" value="AA_TRNA_LIGASE_II_GLYAB"/>
    <property type="match status" value="1"/>
</dbReference>
<comment type="caution">
    <text evidence="6">The sequence shown here is derived from an EMBL/GenBank/DDBJ whole genome shotgun (WGS) entry which is preliminary data.</text>
</comment>
<dbReference type="InterPro" id="IPR006194">
    <property type="entry name" value="Gly-tRNA-synth_heterodimer"/>
</dbReference>
<name>A0ABN1JT92_9CLOT</name>
<accession>A0ABN1JT92</accession>
<protein>
    <recommendedName>
        <fullName evidence="4">V-type proton ATPase subunit E</fullName>
    </recommendedName>
    <alternativeName>
        <fullName evidence="4">V-ATPase subunit E</fullName>
    </alternativeName>
</protein>
<gene>
    <name evidence="4" type="primary">atpE</name>
    <name evidence="6" type="ORF">GCM10008906_33370</name>
</gene>
<sequence>MSNLDNLTSKILEDSNKRVKSILDKAENEKKSIIDSKVKTAKDEAENILKKSQIEAKSKAERVISNTYLKVRNEKLRAKQEIVDSVFDKAVESLNKMSKDKYLKFVKDVIGSLDIDGDEELIVSKEDAKKIDDKFLNELNNELANKGKKSQLKLSQEKRDLNGGFILYKNGIEINNSYDALVFSLRDELEQEIVSALFS</sequence>
<keyword evidence="4" id="KW-0066">ATP synthesis</keyword>
<dbReference type="Pfam" id="PF01991">
    <property type="entry name" value="vATP-synt_E"/>
    <property type="match status" value="1"/>
</dbReference>
<dbReference type="Gene3D" id="1.20.5.620">
    <property type="entry name" value="F1F0 ATP synthase subunit B, membrane domain"/>
    <property type="match status" value="1"/>
</dbReference>
<dbReference type="InterPro" id="IPR038495">
    <property type="entry name" value="ATPase_E_C"/>
</dbReference>
<dbReference type="SUPFAM" id="SSF160527">
    <property type="entry name" value="V-type ATPase subunit E-like"/>
    <property type="match status" value="1"/>
</dbReference>
<dbReference type="HAMAP" id="MF_00311">
    <property type="entry name" value="ATP_synth_E_arch"/>
    <property type="match status" value="1"/>
</dbReference>
<organism evidence="6 7">
    <name type="scientific">Clostridium oceanicum</name>
    <dbReference type="NCBI Taxonomy" id="1543"/>
    <lineage>
        <taxon>Bacteria</taxon>
        <taxon>Bacillati</taxon>
        <taxon>Bacillota</taxon>
        <taxon>Clostridia</taxon>
        <taxon>Eubacteriales</taxon>
        <taxon>Clostridiaceae</taxon>
        <taxon>Clostridium</taxon>
    </lineage>
</organism>
<proteinExistence type="inferred from homology"/>
<evidence type="ECO:0000256" key="2">
    <source>
        <dbReference type="ARBA" id="ARBA00022448"/>
    </source>
</evidence>
<dbReference type="EMBL" id="BAAACG010000019">
    <property type="protein sequence ID" value="GAA0746136.1"/>
    <property type="molecule type" value="Genomic_DNA"/>
</dbReference>
<keyword evidence="7" id="KW-1185">Reference proteome</keyword>
<evidence type="ECO:0000256" key="5">
    <source>
        <dbReference type="SAM" id="Coils"/>
    </source>
</evidence>
<keyword evidence="4" id="KW-0375">Hydrogen ion transport</keyword>
<evidence type="ECO:0000256" key="1">
    <source>
        <dbReference type="ARBA" id="ARBA00005901"/>
    </source>
</evidence>
<reference evidence="6 7" key="1">
    <citation type="journal article" date="2019" name="Int. J. Syst. Evol. Microbiol.">
        <title>The Global Catalogue of Microorganisms (GCM) 10K type strain sequencing project: providing services to taxonomists for standard genome sequencing and annotation.</title>
        <authorList>
            <consortium name="The Broad Institute Genomics Platform"/>
            <consortium name="The Broad Institute Genome Sequencing Center for Infectious Disease"/>
            <person name="Wu L."/>
            <person name="Ma J."/>
        </authorList>
    </citation>
    <scope>NUCLEOTIDE SEQUENCE [LARGE SCALE GENOMIC DNA]</scope>
    <source>
        <strain evidence="6 7">JCM 1407</strain>
    </source>
</reference>
<evidence type="ECO:0000256" key="3">
    <source>
        <dbReference type="ARBA" id="ARBA00023065"/>
    </source>
</evidence>
<comment type="similarity">
    <text evidence="1 4">Belongs to the V-ATPase E subunit family.</text>
</comment>
<dbReference type="InterPro" id="IPR002842">
    <property type="entry name" value="ATPase_V1_Esu"/>
</dbReference>
<keyword evidence="5" id="KW-0175">Coiled coil</keyword>
<comment type="function">
    <text evidence="4">Produces ATP from ADP in the presence of a proton gradient across the membrane.</text>
</comment>
<dbReference type="Gene3D" id="3.30.2320.30">
    <property type="entry name" value="ATP synthase, E subunit, C-terminal"/>
    <property type="match status" value="1"/>
</dbReference>
<evidence type="ECO:0000313" key="7">
    <source>
        <dbReference type="Proteomes" id="UP001501510"/>
    </source>
</evidence>
<keyword evidence="2 4" id="KW-0813">Transport</keyword>
<keyword evidence="3 4" id="KW-0406">Ion transport</keyword>
<feature type="coiled-coil region" evidence="5">
    <location>
        <begin position="9"/>
        <end position="62"/>
    </location>
</feature>
<dbReference type="RefSeq" id="WP_343763483.1">
    <property type="nucleotide sequence ID" value="NZ_BAAACG010000019.1"/>
</dbReference>
<evidence type="ECO:0000256" key="4">
    <source>
        <dbReference type="HAMAP-Rule" id="MF_00311"/>
    </source>
</evidence>
<dbReference type="Proteomes" id="UP001501510">
    <property type="component" value="Unassembled WGS sequence"/>
</dbReference>